<protein>
    <submittedName>
        <fullName evidence="5">Glycosyl transferase group 2</fullName>
    </submittedName>
</protein>
<reference evidence="5 6" key="1">
    <citation type="submission" date="2017-06" db="EMBL/GenBank/DDBJ databases">
        <title>Sequencing and comparative analysis of myxobacterial genomes.</title>
        <authorList>
            <person name="Rupp O."/>
            <person name="Goesmann A."/>
            <person name="Sogaard-Andersen L."/>
        </authorList>
    </citation>
    <scope>NUCLEOTIDE SEQUENCE [LARGE SCALE GENOMIC DNA]</scope>
    <source>
        <strain evidence="5 6">DSM 52655</strain>
    </source>
</reference>
<dbReference type="Pfam" id="PF00535">
    <property type="entry name" value="Glycos_transf_2"/>
    <property type="match status" value="1"/>
</dbReference>
<dbReference type="Proteomes" id="UP000217257">
    <property type="component" value="Chromosome"/>
</dbReference>
<evidence type="ECO:0000259" key="4">
    <source>
        <dbReference type="Pfam" id="PF00535"/>
    </source>
</evidence>
<dbReference type="RefSeq" id="WP_232536773.1">
    <property type="nucleotide sequence ID" value="NZ_CP022098.1"/>
</dbReference>
<dbReference type="SUPFAM" id="SSF53335">
    <property type="entry name" value="S-adenosyl-L-methionine-dependent methyltransferases"/>
    <property type="match status" value="1"/>
</dbReference>
<dbReference type="SUPFAM" id="SSF53448">
    <property type="entry name" value="Nucleotide-diphospho-sugar transferases"/>
    <property type="match status" value="1"/>
</dbReference>
<accession>A0A250J7M4</accession>
<evidence type="ECO:0000256" key="1">
    <source>
        <dbReference type="ARBA" id="ARBA00006739"/>
    </source>
</evidence>
<dbReference type="GO" id="GO:0016757">
    <property type="term" value="F:glycosyltransferase activity"/>
    <property type="evidence" value="ECO:0007669"/>
    <property type="project" value="UniProtKB-KW"/>
</dbReference>
<dbReference type="PANTHER" id="PTHR43685:SF5">
    <property type="entry name" value="GLYCOSYLTRANSFERASE EPSE-RELATED"/>
    <property type="match status" value="1"/>
</dbReference>
<dbReference type="KEGG" id="cfus:CYFUS_004974"/>
<dbReference type="AlphaFoldDB" id="A0A250J7M4"/>
<gene>
    <name evidence="5" type="ORF">CYFUS_004974</name>
</gene>
<sequence length="344" mass="37840">MVYLRVMSPPVVTVLLPARNAERTVARAVTSLLDGTLRDLRVLAVDDGSTDGTRGVLEDLAARDARVEVLEGAGRGLVAALNLALARAISPYVARMDADDESLPRRLEASVAALEADPSLGGVGTGVELFREDQPVSPSMRDYAAWLNGLDSPERLHRERFVESPICHPSVCLRREAVVAAGGWAHGDFPEDYELWLRLIDRGHGMYNLPEVLFRWRDSAERLTRTDPRYAHKRFIWVKARYLTRSREVAGRSLTVWGTGPGGLLLTRFLLAEGARVTRFIDVHPRKVGTRIHGIPVERPESLGAPPEDTHLIAAVGVRGIREEIRATLGALGWSEGVHFTCAA</sequence>
<comment type="similarity">
    <text evidence="1">Belongs to the glycosyltransferase 2 family.</text>
</comment>
<evidence type="ECO:0000313" key="6">
    <source>
        <dbReference type="Proteomes" id="UP000217257"/>
    </source>
</evidence>
<dbReference type="InterPro" id="IPR001173">
    <property type="entry name" value="Glyco_trans_2-like"/>
</dbReference>
<dbReference type="PANTHER" id="PTHR43685">
    <property type="entry name" value="GLYCOSYLTRANSFERASE"/>
    <property type="match status" value="1"/>
</dbReference>
<organism evidence="5 6">
    <name type="scientific">Cystobacter fuscus</name>
    <dbReference type="NCBI Taxonomy" id="43"/>
    <lineage>
        <taxon>Bacteria</taxon>
        <taxon>Pseudomonadati</taxon>
        <taxon>Myxococcota</taxon>
        <taxon>Myxococcia</taxon>
        <taxon>Myxococcales</taxon>
        <taxon>Cystobacterineae</taxon>
        <taxon>Archangiaceae</taxon>
        <taxon>Cystobacter</taxon>
    </lineage>
</organism>
<proteinExistence type="inferred from homology"/>
<feature type="domain" description="Glycosyltransferase 2-like" evidence="4">
    <location>
        <begin position="13"/>
        <end position="177"/>
    </location>
</feature>
<dbReference type="InterPro" id="IPR050834">
    <property type="entry name" value="Glycosyltransf_2"/>
</dbReference>
<keyword evidence="2" id="KW-0328">Glycosyltransferase</keyword>
<dbReference type="InterPro" id="IPR029063">
    <property type="entry name" value="SAM-dependent_MTases_sf"/>
</dbReference>
<name>A0A250J7M4_9BACT</name>
<dbReference type="Gene3D" id="3.90.550.10">
    <property type="entry name" value="Spore Coat Polysaccharide Biosynthesis Protein SpsA, Chain A"/>
    <property type="match status" value="1"/>
</dbReference>
<dbReference type="InterPro" id="IPR029044">
    <property type="entry name" value="Nucleotide-diphossugar_trans"/>
</dbReference>
<evidence type="ECO:0000256" key="2">
    <source>
        <dbReference type="ARBA" id="ARBA00022676"/>
    </source>
</evidence>
<evidence type="ECO:0000256" key="3">
    <source>
        <dbReference type="ARBA" id="ARBA00022679"/>
    </source>
</evidence>
<dbReference type="CDD" id="cd00761">
    <property type="entry name" value="Glyco_tranf_GTA_type"/>
    <property type="match status" value="1"/>
</dbReference>
<evidence type="ECO:0000313" key="5">
    <source>
        <dbReference type="EMBL" id="ATB39530.1"/>
    </source>
</evidence>
<keyword evidence="3 5" id="KW-0808">Transferase</keyword>
<dbReference type="EMBL" id="CP022098">
    <property type="protein sequence ID" value="ATB39530.1"/>
    <property type="molecule type" value="Genomic_DNA"/>
</dbReference>